<feature type="compositionally biased region" description="Polar residues" evidence="1">
    <location>
        <begin position="70"/>
        <end position="83"/>
    </location>
</feature>
<feature type="compositionally biased region" description="Basic and acidic residues" evidence="1">
    <location>
        <begin position="1"/>
        <end position="10"/>
    </location>
</feature>
<dbReference type="EMBL" id="LAVA02000030">
    <property type="protein sequence ID" value="OIJ67245.1"/>
    <property type="molecule type" value="Genomic_DNA"/>
</dbReference>
<keyword evidence="3" id="KW-1185">Reference proteome</keyword>
<dbReference type="STRING" id="1428628.WN71_014700"/>
<evidence type="ECO:0000313" key="2">
    <source>
        <dbReference type="EMBL" id="OIJ67245.1"/>
    </source>
</evidence>
<sequence>MTDVTRKKTDGLPVEQTADETRTGRDAETMGETGTDTGTDTYTDAETDTYTETDTGRDTTLGHESGLGYDTTTDGSESPSAYGSTGEGTAPYTPAPATADDADETAGDAAAPLVARAESDELNDRMRHAVAGFVDAPRGAVEEADRVLEDAVARFTEAVTRRRSTLRNSWQSTSTSTSTNGDGRDGEEPTAGDTEQLRLALRDYRELADHLLSR</sequence>
<accession>A0A1J4P188</accession>
<evidence type="ECO:0000313" key="3">
    <source>
        <dbReference type="Proteomes" id="UP000034196"/>
    </source>
</evidence>
<protein>
    <submittedName>
        <fullName evidence="2">Uncharacterized protein</fullName>
    </submittedName>
</protein>
<gene>
    <name evidence="2" type="ORF">WN71_014700</name>
</gene>
<dbReference type="Proteomes" id="UP000034196">
    <property type="component" value="Unassembled WGS sequence"/>
</dbReference>
<name>A0A1J4P188_9ACTN</name>
<organism evidence="2 3">
    <name type="scientific">Streptomyces mangrovisoli</name>
    <dbReference type="NCBI Taxonomy" id="1428628"/>
    <lineage>
        <taxon>Bacteria</taxon>
        <taxon>Bacillati</taxon>
        <taxon>Actinomycetota</taxon>
        <taxon>Actinomycetes</taxon>
        <taxon>Kitasatosporales</taxon>
        <taxon>Streptomycetaceae</taxon>
        <taxon>Streptomyces</taxon>
    </lineage>
</organism>
<dbReference type="AlphaFoldDB" id="A0A1J4P188"/>
<dbReference type="RefSeq" id="WP_046583111.1">
    <property type="nucleotide sequence ID" value="NZ_LAVA02000030.1"/>
</dbReference>
<comment type="caution">
    <text evidence="2">The sequence shown here is derived from an EMBL/GenBank/DDBJ whole genome shotgun (WGS) entry which is preliminary data.</text>
</comment>
<reference evidence="2" key="1">
    <citation type="submission" date="2016-10" db="EMBL/GenBank/DDBJ databases">
        <title>Genome sequence of Streptomyces mangrovisoli MUSC 149.</title>
        <authorList>
            <person name="Lee L.-H."/>
            <person name="Ser H.-L."/>
        </authorList>
    </citation>
    <scope>NUCLEOTIDE SEQUENCE [LARGE SCALE GENOMIC DNA]</scope>
    <source>
        <strain evidence="2">MUSC 149</strain>
    </source>
</reference>
<proteinExistence type="predicted"/>
<evidence type="ECO:0000256" key="1">
    <source>
        <dbReference type="SAM" id="MobiDB-lite"/>
    </source>
</evidence>
<feature type="compositionally biased region" description="Low complexity" evidence="1">
    <location>
        <begin position="87"/>
        <end position="99"/>
    </location>
</feature>
<feature type="region of interest" description="Disordered" evidence="1">
    <location>
        <begin position="1"/>
        <end position="123"/>
    </location>
</feature>
<feature type="region of interest" description="Disordered" evidence="1">
    <location>
        <begin position="160"/>
        <end position="197"/>
    </location>
</feature>
<feature type="compositionally biased region" description="Low complexity" evidence="1">
    <location>
        <begin position="30"/>
        <end position="42"/>
    </location>
</feature>
<feature type="compositionally biased region" description="Basic and acidic residues" evidence="1">
    <location>
        <begin position="19"/>
        <end position="28"/>
    </location>
</feature>